<evidence type="ECO:0000259" key="10">
    <source>
        <dbReference type="PROSITE" id="PS51163"/>
    </source>
</evidence>
<proteinExistence type="inferred from homology"/>
<dbReference type="EMBL" id="FOAA01000005">
    <property type="protein sequence ID" value="SEK77447.1"/>
    <property type="molecule type" value="Genomic_DNA"/>
</dbReference>
<evidence type="ECO:0000256" key="2">
    <source>
        <dbReference type="ARBA" id="ARBA00022490"/>
    </source>
</evidence>
<dbReference type="PANTHER" id="PTHR17490:SF18">
    <property type="entry name" value="THREONYLCARBAMOYL-AMP SYNTHASE"/>
    <property type="match status" value="1"/>
</dbReference>
<dbReference type="InterPro" id="IPR017945">
    <property type="entry name" value="DHBP_synth_RibB-like_a/b_dom"/>
</dbReference>
<evidence type="ECO:0000313" key="11">
    <source>
        <dbReference type="EMBL" id="SEK77447.1"/>
    </source>
</evidence>
<dbReference type="GO" id="GO:0005737">
    <property type="term" value="C:cytoplasm"/>
    <property type="evidence" value="ECO:0007669"/>
    <property type="project" value="UniProtKB-SubCell"/>
</dbReference>
<evidence type="ECO:0000256" key="3">
    <source>
        <dbReference type="ARBA" id="ARBA00022679"/>
    </source>
</evidence>
<evidence type="ECO:0000256" key="8">
    <source>
        <dbReference type="ARBA" id="ARBA00048366"/>
    </source>
</evidence>
<dbReference type="HAMAP" id="MF_01852">
    <property type="entry name" value="TsaC"/>
    <property type="match status" value="1"/>
</dbReference>
<name>A0A1H7JUL7_9GAMM</name>
<dbReference type="Proteomes" id="UP000199256">
    <property type="component" value="Unassembled WGS sequence"/>
</dbReference>
<dbReference type="AlphaFoldDB" id="A0A1H7JUL7"/>
<dbReference type="PROSITE" id="PS51163">
    <property type="entry name" value="YRDC"/>
    <property type="match status" value="1"/>
</dbReference>
<evidence type="ECO:0000256" key="7">
    <source>
        <dbReference type="ARBA" id="ARBA00022840"/>
    </source>
</evidence>
<keyword evidence="12" id="KW-1185">Reference proteome</keyword>
<evidence type="ECO:0000256" key="5">
    <source>
        <dbReference type="ARBA" id="ARBA00022695"/>
    </source>
</evidence>
<dbReference type="GO" id="GO:0003725">
    <property type="term" value="F:double-stranded RNA binding"/>
    <property type="evidence" value="ECO:0007669"/>
    <property type="project" value="InterPro"/>
</dbReference>
<evidence type="ECO:0000256" key="9">
    <source>
        <dbReference type="HAMAP-Rule" id="MF_01852"/>
    </source>
</evidence>
<dbReference type="Gene3D" id="3.90.870.10">
    <property type="entry name" value="DHBP synthase"/>
    <property type="match status" value="1"/>
</dbReference>
<dbReference type="RefSeq" id="WP_090252132.1">
    <property type="nucleotide sequence ID" value="NZ_FOAA01000005.1"/>
</dbReference>
<reference evidence="12" key="1">
    <citation type="submission" date="2016-10" db="EMBL/GenBank/DDBJ databases">
        <authorList>
            <person name="Varghese N."/>
            <person name="Submissions S."/>
        </authorList>
    </citation>
    <scope>NUCLEOTIDE SEQUENCE [LARGE SCALE GENOMIC DNA]</scope>
    <source>
        <strain evidence="12">DSM 241</strain>
    </source>
</reference>
<dbReference type="Pfam" id="PF01300">
    <property type="entry name" value="Sua5_yciO_yrdC"/>
    <property type="match status" value="1"/>
</dbReference>
<dbReference type="OrthoDB" id="9814580at2"/>
<evidence type="ECO:0000313" key="12">
    <source>
        <dbReference type="Proteomes" id="UP000199256"/>
    </source>
</evidence>
<dbReference type="InterPro" id="IPR050156">
    <property type="entry name" value="TC-AMP_synthase_SUA5"/>
</dbReference>
<gene>
    <name evidence="9" type="primary">tsaC</name>
    <name evidence="11" type="ORF">SAMN05444515_10515</name>
</gene>
<comment type="subcellular location">
    <subcellularLocation>
        <location evidence="1 9">Cytoplasm</location>
    </subcellularLocation>
</comment>
<evidence type="ECO:0000256" key="1">
    <source>
        <dbReference type="ARBA" id="ARBA00004496"/>
    </source>
</evidence>
<keyword evidence="6 9" id="KW-0547">Nucleotide-binding</keyword>
<comment type="catalytic activity">
    <reaction evidence="8 9">
        <text>L-threonine + hydrogencarbonate + ATP = L-threonylcarbamoyladenylate + diphosphate + H2O</text>
        <dbReference type="Rhea" id="RHEA:36407"/>
        <dbReference type="ChEBI" id="CHEBI:15377"/>
        <dbReference type="ChEBI" id="CHEBI:17544"/>
        <dbReference type="ChEBI" id="CHEBI:30616"/>
        <dbReference type="ChEBI" id="CHEBI:33019"/>
        <dbReference type="ChEBI" id="CHEBI:57926"/>
        <dbReference type="ChEBI" id="CHEBI:73682"/>
        <dbReference type="EC" id="2.7.7.87"/>
    </reaction>
</comment>
<keyword evidence="4 9" id="KW-0819">tRNA processing</keyword>
<dbReference type="STRING" id="1396821.SAMN05444515_10515"/>
<keyword evidence="7 9" id="KW-0067">ATP-binding</keyword>
<dbReference type="GO" id="GO:0002949">
    <property type="term" value="P:tRNA threonylcarbamoyladenosine modification"/>
    <property type="evidence" value="ECO:0007669"/>
    <property type="project" value="UniProtKB-UniRule"/>
</dbReference>
<evidence type="ECO:0000256" key="6">
    <source>
        <dbReference type="ARBA" id="ARBA00022741"/>
    </source>
</evidence>
<dbReference type="GO" id="GO:0000049">
    <property type="term" value="F:tRNA binding"/>
    <property type="evidence" value="ECO:0007669"/>
    <property type="project" value="TreeGrafter"/>
</dbReference>
<keyword evidence="3 9" id="KW-0808">Transferase</keyword>
<dbReference type="PANTHER" id="PTHR17490">
    <property type="entry name" value="SUA5"/>
    <property type="match status" value="1"/>
</dbReference>
<dbReference type="InterPro" id="IPR006070">
    <property type="entry name" value="Sua5-like_dom"/>
</dbReference>
<dbReference type="GO" id="GO:0006450">
    <property type="term" value="P:regulation of translational fidelity"/>
    <property type="evidence" value="ECO:0007669"/>
    <property type="project" value="TreeGrafter"/>
</dbReference>
<dbReference type="GO" id="GO:0061710">
    <property type="term" value="F:L-threonylcarbamoyladenylate synthase"/>
    <property type="evidence" value="ECO:0007669"/>
    <property type="project" value="UniProtKB-EC"/>
</dbReference>
<dbReference type="SUPFAM" id="SSF55821">
    <property type="entry name" value="YrdC/RibB"/>
    <property type="match status" value="1"/>
</dbReference>
<sequence>MARLTRDVQHAATMIRGGGLVAYPTEAVFGLGCDPRNELAVHRLLTAKHRLPDKGLILIAADFSQLGPFLRPVDAALHARAMARWPGPVTWLWPCRPDVPRWLTGNRDVLAVRITDHPLAADLCRQAGGALVSTSANRSGEAPARDAHTVQQALGQLLDTILEGETGGREKPSEIRDLVTGDIVRDG</sequence>
<dbReference type="InterPro" id="IPR023535">
    <property type="entry name" value="TC-AMP_synthase"/>
</dbReference>
<accession>A0A1H7JUL7</accession>
<dbReference type="FunFam" id="3.90.870.10:FF:000004">
    <property type="entry name" value="Threonylcarbamoyl-AMP synthase"/>
    <property type="match status" value="1"/>
</dbReference>
<protein>
    <recommendedName>
        <fullName evidence="9">Threonylcarbamoyl-AMP synthase</fullName>
        <shortName evidence="9">TC-AMP synthase</shortName>
        <ecNumber evidence="9">2.7.7.87</ecNumber>
    </recommendedName>
    <alternativeName>
        <fullName evidence="9">L-threonylcarbamoyladenylate synthase</fullName>
    </alternativeName>
    <alternativeName>
        <fullName evidence="9">t(6)A37 threonylcarbamoyladenosine biosynthesis protein TsaC</fullName>
    </alternativeName>
    <alternativeName>
        <fullName evidence="9">tRNA threonylcarbamoyladenosine biosynthesis protein TsaC</fullName>
    </alternativeName>
</protein>
<dbReference type="GO" id="GO:0005524">
    <property type="term" value="F:ATP binding"/>
    <property type="evidence" value="ECO:0007669"/>
    <property type="project" value="UniProtKB-UniRule"/>
</dbReference>
<evidence type="ECO:0000256" key="4">
    <source>
        <dbReference type="ARBA" id="ARBA00022694"/>
    </source>
</evidence>
<feature type="domain" description="YrdC-like" evidence="10">
    <location>
        <begin position="5"/>
        <end position="187"/>
    </location>
</feature>
<keyword evidence="2 9" id="KW-0963">Cytoplasm</keyword>
<dbReference type="EC" id="2.7.7.87" evidence="9"/>
<comment type="function">
    <text evidence="9">Required for the formation of a threonylcarbamoyl group on adenosine at position 37 (t(6)A37) in tRNAs that read codons beginning with adenine. Catalyzes the conversion of L-threonine, HCO(3)(-)/CO(2) and ATP to give threonylcarbamoyl-AMP (TC-AMP) as the acyladenylate intermediate, with the release of diphosphate.</text>
</comment>
<organism evidence="11 12">
    <name type="scientific">Ectothiorhodospira marina</name>
    <dbReference type="NCBI Taxonomy" id="1396821"/>
    <lineage>
        <taxon>Bacteria</taxon>
        <taxon>Pseudomonadati</taxon>
        <taxon>Pseudomonadota</taxon>
        <taxon>Gammaproteobacteria</taxon>
        <taxon>Chromatiales</taxon>
        <taxon>Ectothiorhodospiraceae</taxon>
        <taxon>Ectothiorhodospira</taxon>
    </lineage>
</organism>
<comment type="similarity">
    <text evidence="9">Belongs to the SUA5 family. TsaC subfamily.</text>
</comment>
<keyword evidence="5 9" id="KW-0548">Nucleotidyltransferase</keyword>